<gene>
    <name evidence="2" type="ORF">ACFPFU_22070</name>
</gene>
<proteinExistence type="predicted"/>
<dbReference type="PANTHER" id="PTHR12110:SF41">
    <property type="entry name" value="INOSOSE DEHYDRATASE"/>
    <property type="match status" value="1"/>
</dbReference>
<comment type="caution">
    <text evidence="2">The sequence shown here is derived from an EMBL/GenBank/DDBJ whole genome shotgun (WGS) entry which is preliminary data.</text>
</comment>
<keyword evidence="2" id="KW-0413">Isomerase</keyword>
<accession>A0ABV9T7J1</accession>
<dbReference type="InterPro" id="IPR036237">
    <property type="entry name" value="Xyl_isomerase-like_sf"/>
</dbReference>
<dbReference type="Pfam" id="PF01261">
    <property type="entry name" value="AP_endonuc_2"/>
    <property type="match status" value="1"/>
</dbReference>
<dbReference type="SUPFAM" id="SSF51658">
    <property type="entry name" value="Xylose isomerase-like"/>
    <property type="match status" value="1"/>
</dbReference>
<name>A0ABV9T7J1_9BACT</name>
<protein>
    <submittedName>
        <fullName evidence="2">Sugar phosphate isomerase/epimerase family protein</fullName>
    </submittedName>
</protein>
<dbReference type="Gene3D" id="3.20.20.150">
    <property type="entry name" value="Divalent-metal-dependent TIM barrel enzymes"/>
    <property type="match status" value="1"/>
</dbReference>
<keyword evidence="3" id="KW-1185">Reference proteome</keyword>
<organism evidence="2 3">
    <name type="scientific">Negadavirga shengliensis</name>
    <dbReference type="NCBI Taxonomy" id="1389218"/>
    <lineage>
        <taxon>Bacteria</taxon>
        <taxon>Pseudomonadati</taxon>
        <taxon>Bacteroidota</taxon>
        <taxon>Cytophagia</taxon>
        <taxon>Cytophagales</taxon>
        <taxon>Cyclobacteriaceae</taxon>
        <taxon>Negadavirga</taxon>
    </lineage>
</organism>
<reference evidence="3" key="1">
    <citation type="journal article" date="2019" name="Int. J. Syst. Evol. Microbiol.">
        <title>The Global Catalogue of Microorganisms (GCM) 10K type strain sequencing project: providing services to taxonomists for standard genome sequencing and annotation.</title>
        <authorList>
            <consortium name="The Broad Institute Genomics Platform"/>
            <consortium name="The Broad Institute Genome Sequencing Center for Infectious Disease"/>
            <person name="Wu L."/>
            <person name="Ma J."/>
        </authorList>
    </citation>
    <scope>NUCLEOTIDE SEQUENCE [LARGE SCALE GENOMIC DNA]</scope>
    <source>
        <strain evidence="3">CGMCC 4.7466</strain>
    </source>
</reference>
<evidence type="ECO:0000259" key="1">
    <source>
        <dbReference type="Pfam" id="PF01261"/>
    </source>
</evidence>
<evidence type="ECO:0000313" key="3">
    <source>
        <dbReference type="Proteomes" id="UP001595818"/>
    </source>
</evidence>
<sequence length="297" mass="34492">MKRRKFLQSIGALGATSLLPVMGYSMFGKPKYKIGLQLYTIHEEMLKDTIATLHAVKAMGYQDFEIFGFDEKKEMFYGYKSPELRKILEDLQITVSSGHFGFAPYLDKPDDELKRFVDQCIKGAHILDMKYITWPWLAPEQRTMNHFKLMAEKLNLIGEQVTEAGLGFAYHNHDFEFIDHDGENGFDTILKETDPELVKLQMDIYWVVRSSNYSPKELVRNHPGRYVMWHIKDMDRETEDYTELGNGSINYSEILPDPDESGLEFYYLEQGGNFAHSPMKSVADSGDYFKKHLQTYL</sequence>
<feature type="domain" description="Xylose isomerase-like TIM barrel" evidence="1">
    <location>
        <begin position="54"/>
        <end position="255"/>
    </location>
</feature>
<dbReference type="GO" id="GO:0016853">
    <property type="term" value="F:isomerase activity"/>
    <property type="evidence" value="ECO:0007669"/>
    <property type="project" value="UniProtKB-KW"/>
</dbReference>
<dbReference type="InterPro" id="IPR013022">
    <property type="entry name" value="Xyl_isomerase-like_TIM-brl"/>
</dbReference>
<dbReference type="PANTHER" id="PTHR12110">
    <property type="entry name" value="HYDROXYPYRUVATE ISOMERASE"/>
    <property type="match status" value="1"/>
</dbReference>
<evidence type="ECO:0000313" key="2">
    <source>
        <dbReference type="EMBL" id="MFC4874406.1"/>
    </source>
</evidence>
<dbReference type="InterPro" id="IPR050312">
    <property type="entry name" value="IolE/XylAMocC-like"/>
</dbReference>
<dbReference type="Proteomes" id="UP001595818">
    <property type="component" value="Unassembled WGS sequence"/>
</dbReference>
<dbReference type="RefSeq" id="WP_377068222.1">
    <property type="nucleotide sequence ID" value="NZ_JBHSJJ010000017.1"/>
</dbReference>
<dbReference type="EMBL" id="JBHSJJ010000017">
    <property type="protein sequence ID" value="MFC4874406.1"/>
    <property type="molecule type" value="Genomic_DNA"/>
</dbReference>